<accession>A0A6G9Y7R1</accession>
<dbReference type="EMBL" id="CP046172">
    <property type="protein sequence ID" value="QIS09295.1"/>
    <property type="molecule type" value="Genomic_DNA"/>
</dbReference>
<dbReference type="Proteomes" id="UP000503540">
    <property type="component" value="Chromosome"/>
</dbReference>
<gene>
    <name evidence="1" type="ORF">F5544_06925</name>
</gene>
<dbReference type="KEGG" id="nah:F5544_06925"/>
<evidence type="ECO:0000313" key="2">
    <source>
        <dbReference type="Proteomes" id="UP000503540"/>
    </source>
</evidence>
<reference evidence="1 2" key="1">
    <citation type="journal article" date="2019" name="ACS Chem. Biol.">
        <title>Identification and Mobilization of a Cryptic Antibiotic Biosynthesis Gene Locus from a Human-Pathogenic Nocardia Isolate.</title>
        <authorList>
            <person name="Herisse M."/>
            <person name="Ishida K."/>
            <person name="Porter J.L."/>
            <person name="Howden B."/>
            <person name="Hertweck C."/>
            <person name="Stinear T.P."/>
            <person name="Pidot S.J."/>
        </authorList>
    </citation>
    <scope>NUCLEOTIDE SEQUENCE [LARGE SCALE GENOMIC DNA]</scope>
    <source>
        <strain evidence="1 2">AUSMDU00012717</strain>
    </source>
</reference>
<evidence type="ECO:0000313" key="1">
    <source>
        <dbReference type="EMBL" id="QIS09295.1"/>
    </source>
</evidence>
<protein>
    <submittedName>
        <fullName evidence="1">Uncharacterized protein</fullName>
    </submittedName>
</protein>
<name>A0A6G9Y7R1_9NOCA</name>
<sequence length="113" mass="12843">MTSTYGIRCSNPTCDSIDTTDIEGADFPLCENCQGVYAWGHLNTLVSLGRFETACDLSHYRCGYDDDTSHATYYPQWQLQLCDRHHRQMISTVNLLDLDIQAFEQGQLNLSDL</sequence>
<organism evidence="1 2">
    <name type="scientific">Nocardia arthritidis</name>
    <dbReference type="NCBI Taxonomy" id="228602"/>
    <lineage>
        <taxon>Bacteria</taxon>
        <taxon>Bacillati</taxon>
        <taxon>Actinomycetota</taxon>
        <taxon>Actinomycetes</taxon>
        <taxon>Mycobacteriales</taxon>
        <taxon>Nocardiaceae</taxon>
        <taxon>Nocardia</taxon>
    </lineage>
</organism>
<proteinExistence type="predicted"/>
<keyword evidence="2" id="KW-1185">Reference proteome</keyword>
<dbReference type="AlphaFoldDB" id="A0A6G9Y7R1"/>
<dbReference type="RefSeq" id="WP_167472421.1">
    <property type="nucleotide sequence ID" value="NZ_CP046172.1"/>
</dbReference>